<feature type="binding site" evidence="10">
    <location>
        <position position="238"/>
    </location>
    <ligand>
        <name>UDP-N-acetyl-alpha-D-glucosamine</name>
        <dbReference type="ChEBI" id="CHEBI:57705"/>
    </ligand>
</feature>
<keyword evidence="1 10" id="KW-1003">Cell membrane</keyword>
<comment type="caution">
    <text evidence="13">The sequence shown here is derived from an EMBL/GenBank/DDBJ whole genome shotgun (WGS) entry which is preliminary data.</text>
</comment>
<keyword evidence="14" id="KW-1185">Reference proteome</keyword>
<dbReference type="PANTHER" id="PTHR21015">
    <property type="entry name" value="UDP-N-ACETYLGLUCOSAMINE--N-ACETYLMURAMYL-(PENTAPEPTIDE) PYROPHOSPHORYL-UNDECAPRENOL N-ACETYLGLUCOSAMINE TRANSFERASE 1"/>
    <property type="match status" value="1"/>
</dbReference>
<accession>A0ABS8G779</accession>
<evidence type="ECO:0000256" key="6">
    <source>
        <dbReference type="ARBA" id="ARBA00022984"/>
    </source>
</evidence>
<evidence type="ECO:0000256" key="9">
    <source>
        <dbReference type="ARBA" id="ARBA00023316"/>
    </source>
</evidence>
<organism evidence="13 14">
    <name type="scientific">Fluctibacter halophilus</name>
    <dbReference type="NCBI Taxonomy" id="226011"/>
    <lineage>
        <taxon>Bacteria</taxon>
        <taxon>Pseudomonadati</taxon>
        <taxon>Pseudomonadota</taxon>
        <taxon>Gammaproteobacteria</taxon>
        <taxon>Alteromonadales</taxon>
        <taxon>Alteromonadaceae</taxon>
        <taxon>Fluctibacter</taxon>
    </lineage>
</organism>
<dbReference type="NCBIfam" id="TIGR01133">
    <property type="entry name" value="murG"/>
    <property type="match status" value="1"/>
</dbReference>
<dbReference type="Pfam" id="PF03033">
    <property type="entry name" value="Glyco_transf_28"/>
    <property type="match status" value="1"/>
</dbReference>
<keyword evidence="8 10" id="KW-0131">Cell cycle</keyword>
<keyword evidence="7 10" id="KW-0472">Membrane</keyword>
<evidence type="ECO:0000256" key="5">
    <source>
        <dbReference type="ARBA" id="ARBA00022960"/>
    </source>
</evidence>
<dbReference type="GO" id="GO:0016757">
    <property type="term" value="F:glycosyltransferase activity"/>
    <property type="evidence" value="ECO:0007669"/>
    <property type="project" value="UniProtKB-KW"/>
</dbReference>
<evidence type="ECO:0000259" key="11">
    <source>
        <dbReference type="Pfam" id="PF03033"/>
    </source>
</evidence>
<keyword evidence="6 10" id="KW-0573">Peptidoglycan synthesis</keyword>
<dbReference type="EC" id="2.4.1.227" evidence="10"/>
<name>A0ABS8G779_9ALTE</name>
<evidence type="ECO:0000256" key="7">
    <source>
        <dbReference type="ARBA" id="ARBA00023136"/>
    </source>
</evidence>
<dbReference type="EMBL" id="JAJEWP010000002">
    <property type="protein sequence ID" value="MCC2616452.1"/>
    <property type="molecule type" value="Genomic_DNA"/>
</dbReference>
<keyword evidence="3 10" id="KW-0328">Glycosyltransferase</keyword>
<feature type="binding site" evidence="10">
    <location>
        <begin position="257"/>
        <end position="262"/>
    </location>
    <ligand>
        <name>UDP-N-acetyl-alpha-D-glucosamine</name>
        <dbReference type="ChEBI" id="CHEBI:57705"/>
    </ligand>
</feature>
<dbReference type="PANTHER" id="PTHR21015:SF22">
    <property type="entry name" value="GLYCOSYLTRANSFERASE"/>
    <property type="match status" value="1"/>
</dbReference>
<evidence type="ECO:0000256" key="8">
    <source>
        <dbReference type="ARBA" id="ARBA00023306"/>
    </source>
</evidence>
<dbReference type="CDD" id="cd03785">
    <property type="entry name" value="GT28_MurG"/>
    <property type="match status" value="1"/>
</dbReference>
<comment type="catalytic activity">
    <reaction evidence="10">
        <text>di-trans,octa-cis-undecaprenyl diphospho-N-acetyl-alpha-D-muramoyl-L-alanyl-D-glutamyl-meso-2,6-diaminopimeloyl-D-alanyl-D-alanine + UDP-N-acetyl-alpha-D-glucosamine = di-trans,octa-cis-undecaprenyl diphospho-[N-acetyl-alpha-D-glucosaminyl-(1-&gt;4)]-N-acetyl-alpha-D-muramoyl-L-alanyl-D-glutamyl-meso-2,6-diaminopimeloyl-D-alanyl-D-alanine + UDP + H(+)</text>
        <dbReference type="Rhea" id="RHEA:31227"/>
        <dbReference type="ChEBI" id="CHEBI:15378"/>
        <dbReference type="ChEBI" id="CHEBI:57705"/>
        <dbReference type="ChEBI" id="CHEBI:58223"/>
        <dbReference type="ChEBI" id="CHEBI:61387"/>
        <dbReference type="ChEBI" id="CHEBI:61388"/>
        <dbReference type="EC" id="2.4.1.227"/>
    </reaction>
</comment>
<evidence type="ECO:0000313" key="13">
    <source>
        <dbReference type="EMBL" id="MCC2616452.1"/>
    </source>
</evidence>
<comment type="function">
    <text evidence="10">Cell wall formation. Catalyzes the transfer of a GlcNAc subunit on undecaprenyl-pyrophosphoryl-MurNAc-pentapeptide (lipid intermediate I) to form undecaprenyl-pyrophosphoryl-MurNAc-(pentapeptide)GlcNAc (lipid intermediate II).</text>
</comment>
<dbReference type="InterPro" id="IPR007235">
    <property type="entry name" value="Glyco_trans_28_C"/>
</dbReference>
<comment type="similarity">
    <text evidence="10">Belongs to the glycosyltransferase 28 family. MurG subfamily.</text>
</comment>
<evidence type="ECO:0000256" key="4">
    <source>
        <dbReference type="ARBA" id="ARBA00022679"/>
    </source>
</evidence>
<feature type="binding site" evidence="10">
    <location>
        <position position="184"/>
    </location>
    <ligand>
        <name>UDP-N-acetyl-alpha-D-glucosamine</name>
        <dbReference type="ChEBI" id="CHEBI:57705"/>
    </ligand>
</feature>
<feature type="domain" description="Glycosyl transferase family 28 C-terminal" evidence="12">
    <location>
        <begin position="178"/>
        <end position="338"/>
    </location>
</feature>
<feature type="binding site" evidence="10">
    <location>
        <position position="160"/>
    </location>
    <ligand>
        <name>UDP-N-acetyl-alpha-D-glucosamine</name>
        <dbReference type="ChEBI" id="CHEBI:57705"/>
    </ligand>
</feature>
<reference evidence="13 14" key="1">
    <citation type="submission" date="2021-10" db="EMBL/GenBank/DDBJ databases">
        <title>Draft genome of Aestuariibacter halophilus JC2043.</title>
        <authorList>
            <person name="Emsley S.A."/>
            <person name="Pfannmuller K.M."/>
            <person name="Ushijima B."/>
            <person name="Saw J.H."/>
            <person name="Videau P."/>
        </authorList>
    </citation>
    <scope>NUCLEOTIDE SEQUENCE [LARGE SCALE GENOMIC DNA]</scope>
    <source>
        <strain evidence="13 14">JC2043</strain>
    </source>
</reference>
<feature type="binding site" evidence="10">
    <location>
        <begin position="12"/>
        <end position="14"/>
    </location>
    <ligand>
        <name>UDP-N-acetyl-alpha-D-glucosamine</name>
        <dbReference type="ChEBI" id="CHEBI:57705"/>
    </ligand>
</feature>
<feature type="binding site" evidence="10">
    <location>
        <position position="124"/>
    </location>
    <ligand>
        <name>UDP-N-acetyl-alpha-D-glucosamine</name>
        <dbReference type="ChEBI" id="CHEBI:57705"/>
    </ligand>
</feature>
<dbReference type="Proteomes" id="UP001520878">
    <property type="component" value="Unassembled WGS sequence"/>
</dbReference>
<dbReference type="InterPro" id="IPR006009">
    <property type="entry name" value="GlcNAc_MurG"/>
</dbReference>
<dbReference type="Gene3D" id="3.40.50.2000">
    <property type="entry name" value="Glycogen Phosphorylase B"/>
    <property type="match status" value="2"/>
</dbReference>
<evidence type="ECO:0000313" key="14">
    <source>
        <dbReference type="Proteomes" id="UP001520878"/>
    </source>
</evidence>
<dbReference type="SUPFAM" id="SSF53756">
    <property type="entry name" value="UDP-Glycosyltransferase/glycogen phosphorylase"/>
    <property type="match status" value="1"/>
</dbReference>
<dbReference type="RefSeq" id="WP_229159753.1">
    <property type="nucleotide sequence ID" value="NZ_JAJEWP010000002.1"/>
</dbReference>
<dbReference type="InterPro" id="IPR004276">
    <property type="entry name" value="GlycoTrans_28_N"/>
</dbReference>
<evidence type="ECO:0000256" key="1">
    <source>
        <dbReference type="ARBA" id="ARBA00022475"/>
    </source>
</evidence>
<feature type="binding site" evidence="10">
    <location>
        <position position="283"/>
    </location>
    <ligand>
        <name>UDP-N-acetyl-alpha-D-glucosamine</name>
        <dbReference type="ChEBI" id="CHEBI:57705"/>
    </ligand>
</feature>
<keyword evidence="5 10" id="KW-0133">Cell shape</keyword>
<keyword evidence="4 10" id="KW-0808">Transferase</keyword>
<protein>
    <recommendedName>
        <fullName evidence="10">UDP-N-acetylglucosamine--N-acetylmuramyl-(pentapeptide) pyrophosphoryl-undecaprenol N-acetylglucosamine transferase</fullName>
        <ecNumber evidence="10">2.4.1.227</ecNumber>
    </recommendedName>
    <alternativeName>
        <fullName evidence="10">Undecaprenyl-PP-MurNAc-pentapeptide-UDPGlcNAc GlcNAc transferase</fullName>
    </alternativeName>
</protein>
<evidence type="ECO:0000256" key="10">
    <source>
        <dbReference type="HAMAP-Rule" id="MF_00033"/>
    </source>
</evidence>
<proteinExistence type="inferred from homology"/>
<comment type="subcellular location">
    <subcellularLocation>
        <location evidence="10">Cell membrane</location>
        <topology evidence="10">Peripheral membrane protein</topology>
        <orientation evidence="10">Cytoplasmic side</orientation>
    </subcellularLocation>
</comment>
<evidence type="ECO:0000256" key="3">
    <source>
        <dbReference type="ARBA" id="ARBA00022676"/>
    </source>
</evidence>
<sequence>MTKRLLVMAGGTGGHVFPGLAVADCLKAQGWQVDWLGTPARMEATLVPQHGYPFHGIDVAGLRGNGALGWLKAPLMLLRAIRQSRRIIKQLKPDVVLGMGGFASGPGGVAAKASGIPLVLHEQNAAAGLTNKLLAPLASRVLCGFAGAFTQATVVGNPVRQGFTELTPKHSVNTPMRLLVIGGSLGAQALNDAVPTALAQMQNIEVRHQAGKGNAEHVTERYRTLGNEALQWQVDAFIDDMVAAYAWADIVVCRAGALTVSELAASGRAGIFVPLPHAVDDHQTRNAKALTDHQAGILLPQSAQLSQQLTAVLNNLIANPEDVITMGNKARALATLDAANSVARICSELAENKHD</sequence>
<evidence type="ECO:0000256" key="2">
    <source>
        <dbReference type="ARBA" id="ARBA00022618"/>
    </source>
</evidence>
<comment type="pathway">
    <text evidence="10">Cell wall biogenesis; peptidoglycan biosynthesis.</text>
</comment>
<dbReference type="HAMAP" id="MF_00033">
    <property type="entry name" value="MurG"/>
    <property type="match status" value="1"/>
</dbReference>
<keyword evidence="9 10" id="KW-0961">Cell wall biogenesis/degradation</keyword>
<keyword evidence="2 10" id="KW-0132">Cell division</keyword>
<evidence type="ECO:0000259" key="12">
    <source>
        <dbReference type="Pfam" id="PF04101"/>
    </source>
</evidence>
<gene>
    <name evidence="10 13" type="primary">murG</name>
    <name evidence="13" type="ORF">LJ739_09390</name>
</gene>
<dbReference type="Pfam" id="PF04101">
    <property type="entry name" value="Glyco_tran_28_C"/>
    <property type="match status" value="1"/>
</dbReference>
<feature type="domain" description="Glycosyltransferase family 28 N-terminal" evidence="11">
    <location>
        <begin position="6"/>
        <end position="142"/>
    </location>
</feature>